<dbReference type="AlphaFoldDB" id="A0A7J8FIV9"/>
<dbReference type="EMBL" id="JACASE010000007">
    <property type="protein sequence ID" value="KAF6447535.1"/>
    <property type="molecule type" value="Genomic_DNA"/>
</dbReference>
<name>A0A7J8FIV9_ROUAE</name>
<sequence length="123" mass="14985">MQDNPRPLRDYDEQSPYQPTFITDYEWKEYFCCIKMLRFRGCWLSCINLSYPHWYIWNDQWLLPAHKTYLIPLLVFKVFCNFTWNSLSNIFSNNHSDITICSFQGPNSSENSTLKCHFQWSYR</sequence>
<evidence type="ECO:0000313" key="1">
    <source>
        <dbReference type="EMBL" id="KAF6447535.1"/>
    </source>
</evidence>
<evidence type="ECO:0000313" key="2">
    <source>
        <dbReference type="Proteomes" id="UP000593571"/>
    </source>
</evidence>
<comment type="caution">
    <text evidence="1">The sequence shown here is derived from an EMBL/GenBank/DDBJ whole genome shotgun (WGS) entry which is preliminary data.</text>
</comment>
<dbReference type="Proteomes" id="UP000593571">
    <property type="component" value="Unassembled WGS sequence"/>
</dbReference>
<reference evidence="1 2" key="1">
    <citation type="journal article" date="2020" name="Nature">
        <title>Six reference-quality genomes reveal evolution of bat adaptations.</title>
        <authorList>
            <person name="Jebb D."/>
            <person name="Huang Z."/>
            <person name="Pippel M."/>
            <person name="Hughes G.M."/>
            <person name="Lavrichenko K."/>
            <person name="Devanna P."/>
            <person name="Winkler S."/>
            <person name="Jermiin L.S."/>
            <person name="Skirmuntt E.C."/>
            <person name="Katzourakis A."/>
            <person name="Burkitt-Gray L."/>
            <person name="Ray D.A."/>
            <person name="Sullivan K.A.M."/>
            <person name="Roscito J.G."/>
            <person name="Kirilenko B.M."/>
            <person name="Davalos L.M."/>
            <person name="Corthals A.P."/>
            <person name="Power M.L."/>
            <person name="Jones G."/>
            <person name="Ransome R.D."/>
            <person name="Dechmann D.K.N."/>
            <person name="Locatelli A.G."/>
            <person name="Puechmaille S.J."/>
            <person name="Fedrigo O."/>
            <person name="Jarvis E.D."/>
            <person name="Hiller M."/>
            <person name="Vernes S.C."/>
            <person name="Myers E.W."/>
            <person name="Teeling E.C."/>
        </authorList>
    </citation>
    <scope>NUCLEOTIDE SEQUENCE [LARGE SCALE GENOMIC DNA]</scope>
    <source>
        <strain evidence="1">MRouAeg1</strain>
        <tissue evidence="1">Muscle</tissue>
    </source>
</reference>
<accession>A0A7J8FIV9</accession>
<proteinExistence type="predicted"/>
<gene>
    <name evidence="1" type="ORF">HJG63_011969</name>
</gene>
<keyword evidence="2" id="KW-1185">Reference proteome</keyword>
<organism evidence="1 2">
    <name type="scientific">Rousettus aegyptiacus</name>
    <name type="common">Egyptian fruit bat</name>
    <name type="synonym">Pteropus aegyptiacus</name>
    <dbReference type="NCBI Taxonomy" id="9407"/>
    <lineage>
        <taxon>Eukaryota</taxon>
        <taxon>Metazoa</taxon>
        <taxon>Chordata</taxon>
        <taxon>Craniata</taxon>
        <taxon>Vertebrata</taxon>
        <taxon>Euteleostomi</taxon>
        <taxon>Mammalia</taxon>
        <taxon>Eutheria</taxon>
        <taxon>Laurasiatheria</taxon>
        <taxon>Chiroptera</taxon>
        <taxon>Yinpterochiroptera</taxon>
        <taxon>Pteropodoidea</taxon>
        <taxon>Pteropodidae</taxon>
        <taxon>Rousettinae</taxon>
        <taxon>Rousettus</taxon>
    </lineage>
</organism>
<protein>
    <submittedName>
        <fullName evidence="1">Uncharacterized protein</fullName>
    </submittedName>
</protein>